<dbReference type="InterPro" id="IPR023614">
    <property type="entry name" value="Porin_dom_sf"/>
</dbReference>
<gene>
    <name evidence="3" type="ORF">ACFFF8_23115</name>
</gene>
<reference evidence="3 4" key="1">
    <citation type="submission" date="2024-09" db="EMBL/GenBank/DDBJ databases">
        <authorList>
            <person name="Sun Q."/>
            <person name="Mori K."/>
        </authorList>
    </citation>
    <scope>NUCLEOTIDE SEQUENCE [LARGE SCALE GENOMIC DNA]</scope>
    <source>
        <strain evidence="3 4">CICC 11035S</strain>
    </source>
</reference>
<dbReference type="RefSeq" id="WP_267220957.1">
    <property type="nucleotide sequence ID" value="NZ_JAPCWC010000008.1"/>
</dbReference>
<keyword evidence="4" id="KW-1185">Reference proteome</keyword>
<feature type="compositionally biased region" description="Low complexity" evidence="1">
    <location>
        <begin position="31"/>
        <end position="55"/>
    </location>
</feature>
<dbReference type="PROSITE" id="PS51257">
    <property type="entry name" value="PROKAR_LIPOPROTEIN"/>
    <property type="match status" value="1"/>
</dbReference>
<name>A0ABV6SDZ3_9SPHN</name>
<feature type="region of interest" description="Disordered" evidence="1">
    <location>
        <begin position="31"/>
        <end position="56"/>
    </location>
</feature>
<keyword evidence="2" id="KW-0732">Signal</keyword>
<evidence type="ECO:0000256" key="1">
    <source>
        <dbReference type="SAM" id="MobiDB-lite"/>
    </source>
</evidence>
<evidence type="ECO:0000313" key="4">
    <source>
        <dbReference type="Proteomes" id="UP001589858"/>
    </source>
</evidence>
<feature type="signal peptide" evidence="2">
    <location>
        <begin position="1"/>
        <end position="26"/>
    </location>
</feature>
<dbReference type="Proteomes" id="UP001589858">
    <property type="component" value="Unassembled WGS sequence"/>
</dbReference>
<protein>
    <submittedName>
        <fullName evidence="3">TorF family putative porin</fullName>
    </submittedName>
</protein>
<dbReference type="Gene3D" id="2.40.160.10">
    <property type="entry name" value="Porin"/>
    <property type="match status" value="1"/>
</dbReference>
<accession>A0ABV6SDZ3</accession>
<organism evidence="3 4">
    <name type="scientific">Novosphingobium clariflavum</name>
    <dbReference type="NCBI Taxonomy" id="2029884"/>
    <lineage>
        <taxon>Bacteria</taxon>
        <taxon>Pseudomonadati</taxon>
        <taxon>Pseudomonadota</taxon>
        <taxon>Alphaproteobacteria</taxon>
        <taxon>Sphingomonadales</taxon>
        <taxon>Sphingomonadaceae</taxon>
        <taxon>Novosphingobium</taxon>
    </lineage>
</organism>
<feature type="chain" id="PRO_5045336935" evidence="2">
    <location>
        <begin position="27"/>
        <end position="256"/>
    </location>
</feature>
<dbReference type="NCBIfam" id="TIGR02001">
    <property type="entry name" value="gcw_chp"/>
    <property type="match status" value="1"/>
</dbReference>
<comment type="caution">
    <text evidence="3">The sequence shown here is derived from an EMBL/GenBank/DDBJ whole genome shotgun (WGS) entry which is preliminary data.</text>
</comment>
<dbReference type="Pfam" id="PF09694">
    <property type="entry name" value="Gcw_chp"/>
    <property type="match status" value="1"/>
</dbReference>
<dbReference type="SUPFAM" id="SSF56935">
    <property type="entry name" value="Porins"/>
    <property type="match status" value="1"/>
</dbReference>
<dbReference type="InterPro" id="IPR010239">
    <property type="entry name" value="CHP02001"/>
</dbReference>
<sequence length="256" mass="26801">MTNRQIAAACLAAALSSLACAPAASAQDAAAATDSAAQPPAPNSAPNSANTKPASDLSVSVTLKGTTDYVWRGVSQSDNDPAVFAVVNLGYKGFYLGAETENVRFAGIKQEWDMWGGYVARLGGGVALDVGFVRYGYVDAPIDIDTFEVKAALSGKVGPASVSLAGYHTWDYFGTGENATYVELGASAPVIDKLSISAAAARQQIDRLSDYTTWNAGLSYQVLPGASVDLRYYDTDLDKLGRLSKARVVGAFTVTF</sequence>
<dbReference type="EMBL" id="JBHLTM010000086">
    <property type="protein sequence ID" value="MFC0687483.1"/>
    <property type="molecule type" value="Genomic_DNA"/>
</dbReference>
<evidence type="ECO:0000313" key="3">
    <source>
        <dbReference type="EMBL" id="MFC0687483.1"/>
    </source>
</evidence>
<proteinExistence type="predicted"/>
<evidence type="ECO:0000256" key="2">
    <source>
        <dbReference type="SAM" id="SignalP"/>
    </source>
</evidence>